<name>A0ABM0SFM6_GALVR</name>
<gene>
    <name evidence="3" type="primary">LOC103609073</name>
</gene>
<evidence type="ECO:0000313" key="2">
    <source>
        <dbReference type="Proteomes" id="UP000694923"/>
    </source>
</evidence>
<feature type="non-terminal residue" evidence="3">
    <location>
        <position position="1"/>
    </location>
</feature>
<dbReference type="InterPro" id="IPR035992">
    <property type="entry name" value="Ricin_B-like_lectins"/>
</dbReference>
<dbReference type="PROSITE" id="PS50231">
    <property type="entry name" value="RICIN_B_LECTIN"/>
    <property type="match status" value="1"/>
</dbReference>
<keyword evidence="2" id="KW-1185">Reference proteome</keyword>
<reference evidence="3" key="1">
    <citation type="submission" date="2025-08" db="UniProtKB">
        <authorList>
            <consortium name="RefSeq"/>
        </authorList>
    </citation>
    <scope>IDENTIFICATION</scope>
</reference>
<organism evidence="2 3">
    <name type="scientific">Galeopterus variegatus</name>
    <name type="common">Malayan flying lemur</name>
    <name type="synonym">Cynocephalus variegatus</name>
    <dbReference type="NCBI Taxonomy" id="482537"/>
    <lineage>
        <taxon>Eukaryota</taxon>
        <taxon>Metazoa</taxon>
        <taxon>Chordata</taxon>
        <taxon>Craniata</taxon>
        <taxon>Vertebrata</taxon>
        <taxon>Euteleostomi</taxon>
        <taxon>Mammalia</taxon>
        <taxon>Eutheria</taxon>
        <taxon>Euarchontoglires</taxon>
        <taxon>Dermoptera</taxon>
        <taxon>Cynocephalidae</taxon>
        <taxon>Galeopterus</taxon>
    </lineage>
</organism>
<dbReference type="Proteomes" id="UP000694923">
    <property type="component" value="Unplaced"/>
</dbReference>
<dbReference type="SMART" id="SM00458">
    <property type="entry name" value="RICIN"/>
    <property type="match status" value="1"/>
</dbReference>
<protein>
    <submittedName>
        <fullName evidence="3">Polypeptide N-acetylgalactosaminyltransferase 16-like</fullName>
    </submittedName>
</protein>
<evidence type="ECO:0000259" key="1">
    <source>
        <dbReference type="SMART" id="SM00458"/>
    </source>
</evidence>
<accession>A0ABM0SFM6</accession>
<feature type="domain" description="Ricin B lectin" evidence="1">
    <location>
        <begin position="107"/>
        <end position="230"/>
    </location>
</feature>
<dbReference type="Gene3D" id="2.80.10.50">
    <property type="match status" value="1"/>
</dbReference>
<dbReference type="GeneID" id="103609073"/>
<proteinExistence type="predicted"/>
<dbReference type="RefSeq" id="XP_008591667.1">
    <property type="nucleotide sequence ID" value="XM_008593445.1"/>
</dbReference>
<sequence>LSLHGPLCLRPGLQGSPWGSGNCLEELTGGLGNYSLPRAAPAPHLLLFAIPWWPALPQRAPFSGDLSASGTDWVLPPGRGGGRVQAGQKTCLTAAFPLSVPVKEVLPGIIKQGVNCLESQGQNTAGDFLLGMGICRGSAKNPPPAQAWLFSDHLIQQQGKCLAATSTLMSSPGSPVILQVCNPREGKQKWRRKGSFIQHSVSGLCLETKPAQLVTSKCQADAQAQQWQLLPHT</sequence>
<dbReference type="Pfam" id="PF00652">
    <property type="entry name" value="Ricin_B_lectin"/>
    <property type="match status" value="1"/>
</dbReference>
<dbReference type="InterPro" id="IPR000772">
    <property type="entry name" value="Ricin_B_lectin"/>
</dbReference>
<evidence type="ECO:0000313" key="3">
    <source>
        <dbReference type="RefSeq" id="XP_008591667.1"/>
    </source>
</evidence>
<dbReference type="SUPFAM" id="SSF50370">
    <property type="entry name" value="Ricin B-like lectins"/>
    <property type="match status" value="1"/>
</dbReference>